<dbReference type="AlphaFoldDB" id="A0A0K6S8P4"/>
<dbReference type="GO" id="GO:0072380">
    <property type="term" value="C:TRC complex"/>
    <property type="evidence" value="ECO:0007669"/>
    <property type="project" value="TreeGrafter"/>
</dbReference>
<accession>A0A0K6S8P4</accession>
<dbReference type="PANTHER" id="PTHR45831:SF2">
    <property type="entry name" value="LD24721P"/>
    <property type="match status" value="1"/>
</dbReference>
<dbReference type="VEuPathDB" id="CryptoDB:Cvel_26459"/>
<dbReference type="GO" id="GO:0060090">
    <property type="term" value="F:molecular adaptor activity"/>
    <property type="evidence" value="ECO:0007669"/>
    <property type="project" value="TreeGrafter"/>
</dbReference>
<evidence type="ECO:0000256" key="2">
    <source>
        <dbReference type="ARBA" id="ARBA00022803"/>
    </source>
</evidence>
<dbReference type="PANTHER" id="PTHR45831">
    <property type="entry name" value="LD24721P"/>
    <property type="match status" value="1"/>
</dbReference>
<proteinExistence type="predicted"/>
<dbReference type="InterPro" id="IPR011990">
    <property type="entry name" value="TPR-like_helical_dom_sf"/>
</dbReference>
<organism evidence="3">
    <name type="scientific">Chromera velia CCMP2878</name>
    <dbReference type="NCBI Taxonomy" id="1169474"/>
    <lineage>
        <taxon>Eukaryota</taxon>
        <taxon>Sar</taxon>
        <taxon>Alveolata</taxon>
        <taxon>Colpodellida</taxon>
        <taxon>Chromeraceae</taxon>
        <taxon>Chromera</taxon>
    </lineage>
</organism>
<keyword evidence="1" id="KW-0677">Repeat</keyword>
<evidence type="ECO:0000256" key="1">
    <source>
        <dbReference type="ARBA" id="ARBA00022737"/>
    </source>
</evidence>
<sequence>MSSLAAVDENFSWNSEGPWLQVIGSYSRLPSLVCWEWARHAITERYNSRCTGTQLEKVGTSLGICCPPTWTEMTSKRREALIRLVLLVVKEEGNALFKAKHFSAAFEKYEKAAALHSDYQRLELTLNRAIALLEMCKNADAERLARQAVEIDPSSTKAWFRLLSSLLRQGRLSEVETEFSALQPPLATIPELRSVTECARKLSRSASSKALGRLASMNPLYMELCAVKEQTQAAIMQHMMASGRRREAWGEVEQALKKHPFLIWERLVVPLDRTAPPGNLTLLGMRVQKPVPPRESVAALTDALSSRRDSLLWRGPTLADPQERAVALWWLLYAQLDAEQWGESVQTAETVLQHCTTGT</sequence>
<gene>
    <name evidence="3" type="ORF">Cvel_26459.t1.CR1</name>
</gene>
<dbReference type="Gene3D" id="1.25.40.10">
    <property type="entry name" value="Tetratricopeptide repeat domain"/>
    <property type="match status" value="1"/>
</dbReference>
<keyword evidence="2" id="KW-0802">TPR repeat</keyword>
<name>A0A0K6S8P4_9ALVE</name>
<dbReference type="GO" id="GO:0016020">
    <property type="term" value="C:membrane"/>
    <property type="evidence" value="ECO:0007669"/>
    <property type="project" value="TreeGrafter"/>
</dbReference>
<reference evidence="3" key="1">
    <citation type="submission" date="2014-11" db="EMBL/GenBank/DDBJ databases">
        <title>Molecular phylogeny of cliff fern family Woodsiaceae with morphological implications.</title>
        <authorList>
            <person name="Shao Y.-Z."/>
            <person name="Wei R."/>
            <person name="Zhang X.-C."/>
        </authorList>
    </citation>
    <scope>NUCLEOTIDE SEQUENCE</scope>
</reference>
<dbReference type="InterPro" id="IPR047150">
    <property type="entry name" value="SGT"/>
</dbReference>
<dbReference type="EMBL" id="CDMZ01002361">
    <property type="protein sequence ID" value="CUC10033.1"/>
    <property type="molecule type" value="Genomic_DNA"/>
</dbReference>
<protein>
    <submittedName>
        <fullName evidence="3">Uncharacterized protein</fullName>
    </submittedName>
</protein>
<evidence type="ECO:0000313" key="3">
    <source>
        <dbReference type="EMBL" id="CUC10033.1"/>
    </source>
</evidence>
<dbReference type="SUPFAM" id="SSF48452">
    <property type="entry name" value="TPR-like"/>
    <property type="match status" value="1"/>
</dbReference>
<dbReference type="GO" id="GO:0006620">
    <property type="term" value="P:post-translational protein targeting to endoplasmic reticulum membrane"/>
    <property type="evidence" value="ECO:0007669"/>
    <property type="project" value="TreeGrafter"/>
</dbReference>